<evidence type="ECO:0000256" key="2">
    <source>
        <dbReference type="ARBA" id="ARBA00022649"/>
    </source>
</evidence>
<dbReference type="SUPFAM" id="SSF81301">
    <property type="entry name" value="Nucleotidyltransferase"/>
    <property type="match status" value="1"/>
</dbReference>
<evidence type="ECO:0000256" key="1">
    <source>
        <dbReference type="ARBA" id="ARBA00001946"/>
    </source>
</evidence>
<protein>
    <submittedName>
        <fullName evidence="11">Nucleotidyltransferase domain-containing protein</fullName>
    </submittedName>
</protein>
<keyword evidence="3" id="KW-0808">Transferase</keyword>
<evidence type="ECO:0000256" key="6">
    <source>
        <dbReference type="ARBA" id="ARBA00022741"/>
    </source>
</evidence>
<name>A0ABT7DIZ7_9ACTN</name>
<gene>
    <name evidence="11" type="ORF">QNJ86_01645</name>
</gene>
<keyword evidence="8" id="KW-0460">Magnesium</keyword>
<comment type="caution">
    <text evidence="11">The sequence shown here is derived from an EMBL/GenBank/DDBJ whole genome shotgun (WGS) entry which is preliminary data.</text>
</comment>
<keyword evidence="7" id="KW-0067">ATP-binding</keyword>
<evidence type="ECO:0000256" key="7">
    <source>
        <dbReference type="ARBA" id="ARBA00022840"/>
    </source>
</evidence>
<dbReference type="InterPro" id="IPR043519">
    <property type="entry name" value="NT_sf"/>
</dbReference>
<proteinExistence type="inferred from homology"/>
<keyword evidence="5" id="KW-0479">Metal-binding</keyword>
<dbReference type="PANTHER" id="PTHR33571">
    <property type="entry name" value="SSL8005 PROTEIN"/>
    <property type="match status" value="1"/>
</dbReference>
<sequence>MLDIPTITKNVSETVRDYPVRKIDLFGSYARNDQTDASDVDLLVEFTSLAVSLLTISSLRMQLEEKLGVPVDLLHAPLPEDSFLEIGETVTLYER</sequence>
<dbReference type="Gene3D" id="3.30.460.10">
    <property type="entry name" value="Beta Polymerase, domain 2"/>
    <property type="match status" value="1"/>
</dbReference>
<evidence type="ECO:0000256" key="5">
    <source>
        <dbReference type="ARBA" id="ARBA00022723"/>
    </source>
</evidence>
<reference evidence="11 12" key="1">
    <citation type="submission" date="2023-05" db="EMBL/GenBank/DDBJ databases">
        <title>Gordonibacter KGMB12511T sp. nov., isolated from faeces of healthy Korean.</title>
        <authorList>
            <person name="Kim H.S."/>
            <person name="Kim J.-S."/>
            <person name="Suh M.K."/>
            <person name="Eom M.K."/>
            <person name="Do H.E."/>
            <person name="Lee J.-S."/>
        </authorList>
    </citation>
    <scope>NUCLEOTIDE SEQUENCE [LARGE SCALE GENOMIC DNA]</scope>
    <source>
        <strain evidence="11 12">KGMB12511</strain>
    </source>
</reference>
<keyword evidence="6" id="KW-0547">Nucleotide-binding</keyword>
<evidence type="ECO:0000313" key="12">
    <source>
        <dbReference type="Proteomes" id="UP001232750"/>
    </source>
</evidence>
<evidence type="ECO:0000256" key="3">
    <source>
        <dbReference type="ARBA" id="ARBA00022679"/>
    </source>
</evidence>
<dbReference type="InterPro" id="IPR052038">
    <property type="entry name" value="Type-VII_TA_antitoxin"/>
</dbReference>
<dbReference type="InterPro" id="IPR002934">
    <property type="entry name" value="Polymerase_NTP_transf_dom"/>
</dbReference>
<dbReference type="RefSeq" id="WP_283830829.1">
    <property type="nucleotide sequence ID" value="NZ_JASJEU010000003.1"/>
</dbReference>
<comment type="cofactor">
    <cofactor evidence="1">
        <name>Mg(2+)</name>
        <dbReference type="ChEBI" id="CHEBI:18420"/>
    </cofactor>
</comment>
<evidence type="ECO:0000313" key="11">
    <source>
        <dbReference type="EMBL" id="MDJ1649497.1"/>
    </source>
</evidence>
<keyword evidence="12" id="KW-1185">Reference proteome</keyword>
<dbReference type="EMBL" id="JASJEU010000003">
    <property type="protein sequence ID" value="MDJ1649497.1"/>
    <property type="molecule type" value="Genomic_DNA"/>
</dbReference>
<feature type="domain" description="Polymerase nucleotidyl transferase" evidence="10">
    <location>
        <begin position="12"/>
        <end position="77"/>
    </location>
</feature>
<dbReference type="PANTHER" id="PTHR33571:SF14">
    <property type="entry name" value="PROTEIN ADENYLYLTRANSFERASE MJ0435-RELATED"/>
    <property type="match status" value="1"/>
</dbReference>
<keyword evidence="4" id="KW-0548">Nucleotidyltransferase</keyword>
<evidence type="ECO:0000256" key="9">
    <source>
        <dbReference type="ARBA" id="ARBA00038276"/>
    </source>
</evidence>
<evidence type="ECO:0000256" key="4">
    <source>
        <dbReference type="ARBA" id="ARBA00022695"/>
    </source>
</evidence>
<evidence type="ECO:0000259" key="10">
    <source>
        <dbReference type="Pfam" id="PF01909"/>
    </source>
</evidence>
<dbReference type="CDD" id="cd05403">
    <property type="entry name" value="NT_KNTase_like"/>
    <property type="match status" value="1"/>
</dbReference>
<accession>A0ABT7DIZ7</accession>
<evidence type="ECO:0000256" key="8">
    <source>
        <dbReference type="ARBA" id="ARBA00022842"/>
    </source>
</evidence>
<dbReference type="Proteomes" id="UP001232750">
    <property type="component" value="Unassembled WGS sequence"/>
</dbReference>
<comment type="similarity">
    <text evidence="9">Belongs to the MntA antitoxin family.</text>
</comment>
<dbReference type="Pfam" id="PF01909">
    <property type="entry name" value="NTP_transf_2"/>
    <property type="match status" value="1"/>
</dbReference>
<keyword evidence="2" id="KW-1277">Toxin-antitoxin system</keyword>
<organism evidence="11 12">
    <name type="scientific">Gordonibacter faecis</name>
    <dbReference type="NCBI Taxonomy" id="3047475"/>
    <lineage>
        <taxon>Bacteria</taxon>
        <taxon>Bacillati</taxon>
        <taxon>Actinomycetota</taxon>
        <taxon>Coriobacteriia</taxon>
        <taxon>Eggerthellales</taxon>
        <taxon>Eggerthellaceae</taxon>
        <taxon>Gordonibacter</taxon>
    </lineage>
</organism>